<dbReference type="EMBL" id="CAKOGL010000027">
    <property type="protein sequence ID" value="CAH2104619.1"/>
    <property type="molecule type" value="Genomic_DNA"/>
</dbReference>
<dbReference type="GO" id="GO:0003677">
    <property type="term" value="F:DNA binding"/>
    <property type="evidence" value="ECO:0007669"/>
    <property type="project" value="UniProtKB-KW"/>
</dbReference>
<protein>
    <recommendedName>
        <fullName evidence="4">HTH CENPB-type domain-containing protein</fullName>
    </recommendedName>
</protein>
<dbReference type="PANTHER" id="PTHR19303:SF74">
    <property type="entry name" value="POGO TRANSPOSABLE ELEMENT WITH KRAB DOMAIN"/>
    <property type="match status" value="1"/>
</dbReference>
<evidence type="ECO:0000256" key="2">
    <source>
        <dbReference type="ARBA" id="ARBA00023125"/>
    </source>
</evidence>
<dbReference type="SUPFAM" id="SSF46689">
    <property type="entry name" value="Homeodomain-like"/>
    <property type="match status" value="1"/>
</dbReference>
<reference evidence="5" key="1">
    <citation type="submission" date="2022-03" db="EMBL/GenBank/DDBJ databases">
        <authorList>
            <person name="Tunstrom K."/>
        </authorList>
    </citation>
    <scope>NUCLEOTIDE SEQUENCE</scope>
</reference>
<gene>
    <name evidence="5" type="ORF">EEDITHA_LOCUS18969</name>
</gene>
<dbReference type="InterPro" id="IPR050863">
    <property type="entry name" value="CenT-Element_Derived"/>
</dbReference>
<organism evidence="5 6">
    <name type="scientific">Euphydryas editha</name>
    <name type="common">Edith's checkerspot</name>
    <dbReference type="NCBI Taxonomy" id="104508"/>
    <lineage>
        <taxon>Eukaryota</taxon>
        <taxon>Metazoa</taxon>
        <taxon>Ecdysozoa</taxon>
        <taxon>Arthropoda</taxon>
        <taxon>Hexapoda</taxon>
        <taxon>Insecta</taxon>
        <taxon>Pterygota</taxon>
        <taxon>Neoptera</taxon>
        <taxon>Endopterygota</taxon>
        <taxon>Lepidoptera</taxon>
        <taxon>Glossata</taxon>
        <taxon>Ditrysia</taxon>
        <taxon>Papilionoidea</taxon>
        <taxon>Nymphalidae</taxon>
        <taxon>Nymphalinae</taxon>
        <taxon>Euphydryas</taxon>
    </lineage>
</organism>
<dbReference type="Proteomes" id="UP001153954">
    <property type="component" value="Unassembled WGS sequence"/>
</dbReference>
<proteinExistence type="predicted"/>
<evidence type="ECO:0000313" key="5">
    <source>
        <dbReference type="EMBL" id="CAH2104619.1"/>
    </source>
</evidence>
<evidence type="ECO:0000256" key="1">
    <source>
        <dbReference type="ARBA" id="ARBA00004123"/>
    </source>
</evidence>
<dbReference type="InterPro" id="IPR006600">
    <property type="entry name" value="HTH_CenpB_DNA-bd_dom"/>
</dbReference>
<evidence type="ECO:0000256" key="3">
    <source>
        <dbReference type="ARBA" id="ARBA00023242"/>
    </source>
</evidence>
<dbReference type="PANTHER" id="PTHR19303">
    <property type="entry name" value="TRANSPOSON"/>
    <property type="match status" value="1"/>
</dbReference>
<keyword evidence="6" id="KW-1185">Reference proteome</keyword>
<accession>A0AAU9V4G4</accession>
<dbReference type="InterPro" id="IPR009057">
    <property type="entry name" value="Homeodomain-like_sf"/>
</dbReference>
<dbReference type="AlphaFoldDB" id="A0AAU9V4G4"/>
<dbReference type="Gene3D" id="1.10.10.60">
    <property type="entry name" value="Homeodomain-like"/>
    <property type="match status" value="1"/>
</dbReference>
<dbReference type="PROSITE" id="PS51253">
    <property type="entry name" value="HTH_CENPB"/>
    <property type="match status" value="1"/>
</dbReference>
<dbReference type="InterPro" id="IPR007889">
    <property type="entry name" value="HTH_Psq"/>
</dbReference>
<keyword evidence="3" id="KW-0539">Nucleus</keyword>
<evidence type="ECO:0000313" key="6">
    <source>
        <dbReference type="Proteomes" id="UP001153954"/>
    </source>
</evidence>
<keyword evidence="2" id="KW-0238">DNA-binding</keyword>
<dbReference type="Pfam" id="PF05225">
    <property type="entry name" value="HTH_psq"/>
    <property type="match status" value="1"/>
</dbReference>
<sequence length="199" mass="23427">MLRTYKRKTEKKYNLDTLKIAVREIQDKKISFRQAAEKYNIPRATLFDQVKKYGADDITDPKRGTKPVFNESQEQELVQHILKACRNYYGITIPTLRKIAYDFANANNLKHRFDKESKMAGMDWYYSFMARHPEILLRRPEATSLSRITAFNKDETDIFFDNLTQLMVKYRFGSDAIYNVDETGISTVQKSPEFWLPKA</sequence>
<comment type="caution">
    <text evidence="5">The sequence shown here is derived from an EMBL/GenBank/DDBJ whole genome shotgun (WGS) entry which is preliminary data.</text>
</comment>
<evidence type="ECO:0000259" key="4">
    <source>
        <dbReference type="PROSITE" id="PS51253"/>
    </source>
</evidence>
<name>A0AAU9V4G4_EUPED</name>
<dbReference type="GO" id="GO:0005634">
    <property type="term" value="C:nucleus"/>
    <property type="evidence" value="ECO:0007669"/>
    <property type="project" value="UniProtKB-SubCell"/>
</dbReference>
<feature type="domain" description="HTH CENPB-type" evidence="4">
    <location>
        <begin position="61"/>
        <end position="138"/>
    </location>
</feature>
<comment type="subcellular location">
    <subcellularLocation>
        <location evidence="1">Nucleus</location>
    </subcellularLocation>
</comment>